<sequence length="62" mass="6278">MVWIVVGIVVAIGLLGWYLSRRDSSSRGQVASHSSVDAQAPFRQEGNGGGLGGGSFTGGGNT</sequence>
<feature type="compositionally biased region" description="Gly residues" evidence="1">
    <location>
        <begin position="46"/>
        <end position="62"/>
    </location>
</feature>
<feature type="region of interest" description="Disordered" evidence="1">
    <location>
        <begin position="29"/>
        <end position="62"/>
    </location>
</feature>
<comment type="caution">
    <text evidence="2">The sequence shown here is derived from an EMBL/GenBank/DDBJ whole genome shotgun (WGS) entry which is preliminary data.</text>
</comment>
<proteinExistence type="predicted"/>
<dbReference type="RefSeq" id="WP_147064632.1">
    <property type="nucleotide sequence ID" value="NZ_BAABDN010000001.1"/>
</dbReference>
<gene>
    <name evidence="2" type="ORF">KLO01_20130</name>
</gene>
<dbReference type="Proteomes" id="UP000321793">
    <property type="component" value="Unassembled WGS sequence"/>
</dbReference>
<evidence type="ECO:0000313" key="3">
    <source>
        <dbReference type="Proteomes" id="UP000321793"/>
    </source>
</evidence>
<evidence type="ECO:0000313" key="2">
    <source>
        <dbReference type="EMBL" id="GEQ13966.1"/>
    </source>
</evidence>
<name>A0A512T187_9MICO</name>
<organism evidence="2 3">
    <name type="scientific">Knoellia locipacati</name>
    <dbReference type="NCBI Taxonomy" id="882824"/>
    <lineage>
        <taxon>Bacteria</taxon>
        <taxon>Bacillati</taxon>
        <taxon>Actinomycetota</taxon>
        <taxon>Actinomycetes</taxon>
        <taxon>Micrococcales</taxon>
        <taxon>Intrasporangiaceae</taxon>
        <taxon>Knoellia</taxon>
    </lineage>
</organism>
<protein>
    <submittedName>
        <fullName evidence="2">Uncharacterized protein</fullName>
    </submittedName>
</protein>
<keyword evidence="3" id="KW-1185">Reference proteome</keyword>
<reference evidence="2 3" key="1">
    <citation type="submission" date="2019-07" db="EMBL/GenBank/DDBJ databases">
        <title>Whole genome shotgun sequence of Knoellia locipacati NBRC 109775.</title>
        <authorList>
            <person name="Hosoyama A."/>
            <person name="Uohara A."/>
            <person name="Ohji S."/>
            <person name="Ichikawa N."/>
        </authorList>
    </citation>
    <scope>NUCLEOTIDE SEQUENCE [LARGE SCALE GENOMIC DNA]</scope>
    <source>
        <strain evidence="2 3">NBRC 109775</strain>
    </source>
</reference>
<dbReference type="EMBL" id="BKBA01000008">
    <property type="protein sequence ID" value="GEQ13966.1"/>
    <property type="molecule type" value="Genomic_DNA"/>
</dbReference>
<accession>A0A512T187</accession>
<evidence type="ECO:0000256" key="1">
    <source>
        <dbReference type="SAM" id="MobiDB-lite"/>
    </source>
</evidence>
<dbReference type="AlphaFoldDB" id="A0A512T187"/>